<organism evidence="3">
    <name type="scientific">hydrothermal vent metagenome</name>
    <dbReference type="NCBI Taxonomy" id="652676"/>
    <lineage>
        <taxon>unclassified sequences</taxon>
        <taxon>metagenomes</taxon>
        <taxon>ecological metagenomes</taxon>
    </lineage>
</organism>
<evidence type="ECO:0000256" key="1">
    <source>
        <dbReference type="ARBA" id="ARBA00022801"/>
    </source>
</evidence>
<dbReference type="Pfam" id="PF02834">
    <property type="entry name" value="LigT_PEase"/>
    <property type="match status" value="2"/>
</dbReference>
<accession>A0A3B0S654</accession>
<dbReference type="SUPFAM" id="SSF55144">
    <property type="entry name" value="LigT-like"/>
    <property type="match status" value="1"/>
</dbReference>
<gene>
    <name evidence="3" type="ORF">MNBD_ALPHA06-274</name>
</gene>
<name>A0A3B0S654_9ZZZZ</name>
<dbReference type="PANTHER" id="PTHR35561">
    <property type="entry name" value="RNA 2',3'-CYCLIC PHOSPHODIESTERASE"/>
    <property type="match status" value="1"/>
</dbReference>
<keyword evidence="1" id="KW-0378">Hydrolase</keyword>
<dbReference type="HAMAP" id="MF_01940">
    <property type="entry name" value="RNA_CPDase"/>
    <property type="match status" value="1"/>
</dbReference>
<evidence type="ECO:0000259" key="2">
    <source>
        <dbReference type="Pfam" id="PF02834"/>
    </source>
</evidence>
<dbReference type="AlphaFoldDB" id="A0A3B0S654"/>
<dbReference type="NCBIfam" id="TIGR02258">
    <property type="entry name" value="2_5_ligase"/>
    <property type="match status" value="1"/>
</dbReference>
<sequence>MRLFTALAISEPAKHQLQMLQAGVPGAHWRPRENFHITLQFYGDIAPQAVSELEAALAEITVPVLELKLSGLGAFGKKHPFALWAGVAGATPMEQENLLQLAQNCYQAARLAGLSPEKRNYTPHLTLAYCTGVTNIQAANYFQQFDGYAPIFLRSSGFDLLSSHLGKGPAKYRVQTSFTPAK</sequence>
<reference evidence="3" key="1">
    <citation type="submission" date="2018-06" db="EMBL/GenBank/DDBJ databases">
        <authorList>
            <person name="Zhirakovskaya E."/>
        </authorList>
    </citation>
    <scope>NUCLEOTIDE SEQUENCE</scope>
</reference>
<dbReference type="GO" id="GO:0004113">
    <property type="term" value="F:2',3'-cyclic-nucleotide 3'-phosphodiesterase activity"/>
    <property type="evidence" value="ECO:0007669"/>
    <property type="project" value="InterPro"/>
</dbReference>
<dbReference type="PANTHER" id="PTHR35561:SF1">
    <property type="entry name" value="RNA 2',3'-CYCLIC PHOSPHODIESTERASE"/>
    <property type="match status" value="1"/>
</dbReference>
<feature type="domain" description="Phosphoesterase HXTX" evidence="2">
    <location>
        <begin position="95"/>
        <end position="169"/>
    </location>
</feature>
<proteinExistence type="inferred from homology"/>
<feature type="domain" description="Phosphoesterase HXTX" evidence="2">
    <location>
        <begin position="8"/>
        <end position="78"/>
    </location>
</feature>
<dbReference type="InterPro" id="IPR014051">
    <property type="entry name" value="Phosphoesterase_HXTX"/>
</dbReference>
<dbReference type="Gene3D" id="3.90.1140.10">
    <property type="entry name" value="Cyclic phosphodiesterase"/>
    <property type="match status" value="1"/>
</dbReference>
<evidence type="ECO:0000313" key="3">
    <source>
        <dbReference type="EMBL" id="VAW01835.1"/>
    </source>
</evidence>
<dbReference type="EMBL" id="UOEE01000327">
    <property type="protein sequence ID" value="VAW01835.1"/>
    <property type="molecule type" value="Genomic_DNA"/>
</dbReference>
<dbReference type="InterPro" id="IPR009097">
    <property type="entry name" value="Cyclic_Pdiesterase"/>
</dbReference>
<dbReference type="GO" id="GO:0008664">
    <property type="term" value="F:RNA 2',3'-cyclic 3'-phosphodiesterase activity"/>
    <property type="evidence" value="ECO:0007669"/>
    <property type="project" value="InterPro"/>
</dbReference>
<dbReference type="InterPro" id="IPR004175">
    <property type="entry name" value="RNA_CPDase"/>
</dbReference>
<protein>
    <recommendedName>
        <fullName evidence="2">Phosphoesterase HXTX domain-containing protein</fullName>
    </recommendedName>
</protein>